<dbReference type="PROSITE" id="PS50157">
    <property type="entry name" value="ZINC_FINGER_C2H2_2"/>
    <property type="match status" value="2"/>
</dbReference>
<keyword evidence="1" id="KW-0863">Zinc-finger</keyword>
<dbReference type="PROSITE" id="PS00028">
    <property type="entry name" value="ZINC_FINGER_C2H2_1"/>
    <property type="match status" value="1"/>
</dbReference>
<dbReference type="InterPro" id="IPR036236">
    <property type="entry name" value="Znf_C2H2_sf"/>
</dbReference>
<dbReference type="Proteomes" id="UP000031668">
    <property type="component" value="Unassembled WGS sequence"/>
</dbReference>
<dbReference type="InterPro" id="IPR013087">
    <property type="entry name" value="Znf_C2H2_type"/>
</dbReference>
<reference evidence="4 5" key="1">
    <citation type="journal article" date="2014" name="Genome Biol. Evol.">
        <title>The genome of the myxosporean Thelohanellus kitauei shows adaptations to nutrient acquisition within its fish host.</title>
        <authorList>
            <person name="Yang Y."/>
            <person name="Xiong J."/>
            <person name="Zhou Z."/>
            <person name="Huo F."/>
            <person name="Miao W."/>
            <person name="Ran C."/>
            <person name="Liu Y."/>
            <person name="Zhang J."/>
            <person name="Feng J."/>
            <person name="Wang M."/>
            <person name="Wang M."/>
            <person name="Wang L."/>
            <person name="Yao B."/>
        </authorList>
    </citation>
    <scope>NUCLEOTIDE SEQUENCE [LARGE SCALE GENOMIC DNA]</scope>
    <source>
        <strain evidence="4">Wuqing</strain>
    </source>
</reference>
<dbReference type="SMART" id="SM00355">
    <property type="entry name" value="ZnF_C2H2"/>
    <property type="match status" value="3"/>
</dbReference>
<dbReference type="GO" id="GO:0008270">
    <property type="term" value="F:zinc ion binding"/>
    <property type="evidence" value="ECO:0007669"/>
    <property type="project" value="UniProtKB-KW"/>
</dbReference>
<evidence type="ECO:0000313" key="4">
    <source>
        <dbReference type="EMBL" id="KII71464.1"/>
    </source>
</evidence>
<organism evidence="4 5">
    <name type="scientific">Thelohanellus kitauei</name>
    <name type="common">Myxosporean</name>
    <dbReference type="NCBI Taxonomy" id="669202"/>
    <lineage>
        <taxon>Eukaryota</taxon>
        <taxon>Metazoa</taxon>
        <taxon>Cnidaria</taxon>
        <taxon>Myxozoa</taxon>
        <taxon>Myxosporea</taxon>
        <taxon>Bivalvulida</taxon>
        <taxon>Platysporina</taxon>
        <taxon>Myxobolidae</taxon>
        <taxon>Thelohanellus</taxon>
    </lineage>
</organism>
<evidence type="ECO:0000259" key="3">
    <source>
        <dbReference type="PROSITE" id="PS50157"/>
    </source>
</evidence>
<keyword evidence="1" id="KW-0479">Metal-binding</keyword>
<dbReference type="OrthoDB" id="6365676at2759"/>
<dbReference type="AlphaFoldDB" id="A0A0C2J0X8"/>
<dbReference type="SUPFAM" id="SSF57667">
    <property type="entry name" value="beta-beta-alpha zinc fingers"/>
    <property type="match status" value="1"/>
</dbReference>
<dbReference type="Gene3D" id="3.30.160.60">
    <property type="entry name" value="Classic Zinc Finger"/>
    <property type="match status" value="1"/>
</dbReference>
<feature type="domain" description="C2H2-type" evidence="3">
    <location>
        <begin position="162"/>
        <end position="191"/>
    </location>
</feature>
<protein>
    <submittedName>
        <fullName evidence="4">RE1-silencing transcription factor</fullName>
    </submittedName>
</protein>
<keyword evidence="1" id="KW-0862">Zinc</keyword>
<comment type="caution">
    <text evidence="4">The sequence shown here is derived from an EMBL/GenBank/DDBJ whole genome shotgun (WGS) entry which is preliminary data.</text>
</comment>
<keyword evidence="5" id="KW-1185">Reference proteome</keyword>
<gene>
    <name evidence="4" type="ORF">RF11_03689</name>
</gene>
<evidence type="ECO:0000313" key="5">
    <source>
        <dbReference type="Proteomes" id="UP000031668"/>
    </source>
</evidence>
<feature type="domain" description="C2H2-type" evidence="3">
    <location>
        <begin position="192"/>
        <end position="221"/>
    </location>
</feature>
<sequence>MKFIKLFSNLQKNLPDFSEPDFSDDNKTSNSSDTSKYSHSANISSKNDETENNIIISSSYESDLPFPKYRTGPRITKPMHIGRITHHTRFRQYHILIKFEKGRDILYSTWENDEEHFKIDQTFSFIEESVKFPAYLFTNTVSYEATQQKTLTETSPLMKKKYICKDIYCSFASKEKAKLKPHYLYHCSIKPFKCNVSECYCEFDSRNAIIRHVGIHDIPRSCRCPFCKFVTSETYEMDEHLASHIDKDIKSYVIENSNDSEDI</sequence>
<name>A0A0C2J0X8_THEKT</name>
<evidence type="ECO:0000256" key="1">
    <source>
        <dbReference type="PROSITE-ProRule" id="PRU00042"/>
    </source>
</evidence>
<evidence type="ECO:0000256" key="2">
    <source>
        <dbReference type="SAM" id="MobiDB-lite"/>
    </source>
</evidence>
<proteinExistence type="predicted"/>
<accession>A0A0C2J0X8</accession>
<feature type="region of interest" description="Disordered" evidence="2">
    <location>
        <begin position="18"/>
        <end position="45"/>
    </location>
</feature>
<dbReference type="EMBL" id="JWZT01001754">
    <property type="protein sequence ID" value="KII71464.1"/>
    <property type="molecule type" value="Genomic_DNA"/>
</dbReference>